<gene>
    <name evidence="4" type="ORF">CVD27_12115</name>
</gene>
<dbReference type="Pfam" id="PF20737">
    <property type="entry name" value="Glyco_hydro127C"/>
    <property type="match status" value="1"/>
</dbReference>
<dbReference type="PANTHER" id="PTHR43465:SF2">
    <property type="entry name" value="DUF1680 DOMAIN PROTEIN (AFU_ORTHOLOGUE AFUA_1G08910)"/>
    <property type="match status" value="1"/>
</dbReference>
<dbReference type="SUPFAM" id="SSF48208">
    <property type="entry name" value="Six-hairpin glycosidases"/>
    <property type="match status" value="1"/>
</dbReference>
<dbReference type="Pfam" id="PF20736">
    <property type="entry name" value="Glyco_hydro127M"/>
    <property type="match status" value="1"/>
</dbReference>
<evidence type="ECO:0000259" key="2">
    <source>
        <dbReference type="Pfam" id="PF20736"/>
    </source>
</evidence>
<evidence type="ECO:0000259" key="1">
    <source>
        <dbReference type="Pfam" id="PF07944"/>
    </source>
</evidence>
<evidence type="ECO:0000313" key="5">
    <source>
        <dbReference type="Proteomes" id="UP000234950"/>
    </source>
</evidence>
<dbReference type="PANTHER" id="PTHR43465">
    <property type="entry name" value="DUF1680 DOMAIN PROTEIN (AFU_ORTHOLOGUE AFUA_1G08910)"/>
    <property type="match status" value="1"/>
</dbReference>
<dbReference type="EMBL" id="PGVE01000044">
    <property type="protein sequence ID" value="PLS04241.1"/>
    <property type="molecule type" value="Genomic_DNA"/>
</dbReference>
<dbReference type="InterPro" id="IPR008928">
    <property type="entry name" value="6-hairpin_glycosidase_sf"/>
</dbReference>
<dbReference type="Pfam" id="PF07944">
    <property type="entry name" value="Beta-AFase-like_GH127_cat"/>
    <property type="match status" value="1"/>
</dbReference>
<dbReference type="InterPro" id="IPR049174">
    <property type="entry name" value="Beta-AFase-like"/>
</dbReference>
<sequence length="662" mass="76293">MTVKNSAPLHLHEVKINDPFWSRYLEIVRKEMIPYQWDVLNDRANITIEKERNDETIPSEKSHAIENFKIAAGLKEGNHYGWVFQDSDVYKWLEAVAYSLHHTYDESLKYLADEVIDLLELAQEKDGYLNTYFSIEEPERRFKKLAESHELYCAGHYIEAAVAYYETTKNEKALKIACKLADCIEASFGDEPGKIKGYDGHEEIELALAKLYQLTGESRYLELSRFFLYERGTDTTFFERQRKEDTGKRHVIEGMTHRPLSYYQAHKPILEQESAEGHAVRLVYLCAAMADVAYLSHDQEMLDACRKLWKSIVQKRMYITGGIGSTVDGEAFTSDYDLPNDTMYCETCASIGLIFFAYNMLKNEADGTYADTLERALYNTVISGMALDGKHFFYVNPLEVNPKNSVNDPGKSHVKVTRPEWFGCACCPPNLARMLTSLNKYIYSIKDDVIYTNLYLTNQSSVVVNGTKIELQQETNYPWDGDIKFLIQPDAPAAFGLAVRIPSWSKTYKLYLNGEEIKEQPHNGYVIIDREWQGNEELLVSLDMNIQVWSANPYVKANVNKIAIQRGPLIYCLEEVDNGDNLHLIRIPKTEPFSYRFEENLFGGVGVIEVTAKKRVVQEEWENQLYATDLDEEYEEKKVTFIPYYCWANRASGEMQVWVAKE</sequence>
<organism evidence="4 5">
    <name type="scientific">Neobacillus cucumis</name>
    <dbReference type="NCBI Taxonomy" id="1740721"/>
    <lineage>
        <taxon>Bacteria</taxon>
        <taxon>Bacillati</taxon>
        <taxon>Bacillota</taxon>
        <taxon>Bacilli</taxon>
        <taxon>Bacillales</taxon>
        <taxon>Bacillaceae</taxon>
        <taxon>Neobacillus</taxon>
    </lineage>
</organism>
<dbReference type="RefSeq" id="WP_101648168.1">
    <property type="nucleotide sequence ID" value="NZ_PGVE01000044.1"/>
</dbReference>
<dbReference type="InterPro" id="IPR012878">
    <property type="entry name" value="Beta-AFase-like_GH127_cat"/>
</dbReference>
<evidence type="ECO:0000259" key="3">
    <source>
        <dbReference type="Pfam" id="PF20737"/>
    </source>
</evidence>
<dbReference type="AlphaFoldDB" id="A0A2N5HFD4"/>
<comment type="caution">
    <text evidence="4">The sequence shown here is derived from an EMBL/GenBank/DDBJ whole genome shotgun (WGS) entry which is preliminary data.</text>
</comment>
<dbReference type="InterPro" id="IPR049046">
    <property type="entry name" value="Beta-AFase-like_GH127_middle"/>
</dbReference>
<dbReference type="InterPro" id="IPR049049">
    <property type="entry name" value="Beta-AFase-like_GH127_C"/>
</dbReference>
<dbReference type="OrthoDB" id="9757939at2"/>
<feature type="domain" description="Non-reducing end beta-L-arabinofuranosidase-like GH127 middle" evidence="2">
    <location>
        <begin position="450"/>
        <end position="544"/>
    </location>
</feature>
<dbReference type="Proteomes" id="UP000234950">
    <property type="component" value="Unassembled WGS sequence"/>
</dbReference>
<name>A0A2N5HFD4_9BACI</name>
<evidence type="ECO:0008006" key="6">
    <source>
        <dbReference type="Google" id="ProtNLM"/>
    </source>
</evidence>
<feature type="domain" description="Non-reducing end beta-L-arabinofuranosidase-like GH127 catalytic" evidence="1">
    <location>
        <begin position="13"/>
        <end position="439"/>
    </location>
</feature>
<protein>
    <recommendedName>
        <fullName evidence="6">Glycoside hydrolase family 127 protein</fullName>
    </recommendedName>
</protein>
<accession>A0A2N5HFD4</accession>
<feature type="domain" description="Non-reducing end beta-L-arabinofuranosidase-like GH127 C-terminal" evidence="3">
    <location>
        <begin position="547"/>
        <end position="659"/>
    </location>
</feature>
<dbReference type="GO" id="GO:0005975">
    <property type="term" value="P:carbohydrate metabolic process"/>
    <property type="evidence" value="ECO:0007669"/>
    <property type="project" value="InterPro"/>
</dbReference>
<evidence type="ECO:0000313" key="4">
    <source>
        <dbReference type="EMBL" id="PLS04241.1"/>
    </source>
</evidence>
<proteinExistence type="predicted"/>
<reference evidence="4 5" key="1">
    <citation type="submission" date="2017-11" db="EMBL/GenBank/DDBJ databases">
        <title>Comparitive Functional Genomics of Dry Heat Resistant strains isolated from the Viking Spacecraft.</title>
        <authorList>
            <person name="Seuylemezian A."/>
            <person name="Cooper K."/>
            <person name="Vaishampayan P."/>
        </authorList>
    </citation>
    <scope>NUCLEOTIDE SEQUENCE [LARGE SCALE GENOMIC DNA]</scope>
    <source>
        <strain evidence="4 5">V32-6</strain>
    </source>
</reference>
<keyword evidence="5" id="KW-1185">Reference proteome</keyword>